<feature type="transmembrane region" description="Helical" evidence="1">
    <location>
        <begin position="124"/>
        <end position="145"/>
    </location>
</feature>
<reference evidence="2 3" key="2">
    <citation type="journal article" date="2013" name="Biotechnol. Biofuels">
        <title>Global transcriptome analysis of Clostridium thermocellum ATCC 27405 during growth on dilute acid pretreated Populus and switchgrass.</title>
        <authorList>
            <person name="Wilson C.M."/>
            <person name="Rodriguez M.Jr."/>
            <person name="Johnson C.M."/>
            <person name="Martin S.L."/>
            <person name="Chu T.M."/>
            <person name="Wolfinger R.D."/>
            <person name="Hauser L.J."/>
            <person name="Land M.L."/>
            <person name="Klingeman D.M."/>
            <person name="Syed M.H."/>
            <person name="Ragauskas A.J."/>
            <person name="Tschaplinski T.J."/>
            <person name="Mielenz J.R."/>
            <person name="Brown S.D."/>
        </authorList>
    </citation>
    <scope>NUCLEOTIDE SEQUENCE [LARGE SCALE GENOMIC DNA]</scope>
    <source>
        <strain evidence="3">ATCC 27405 / DSM 1237 / JCM 9322 / NBRC 103400 / NCIMB 10682 / NRRL B-4536 / VPI 7372</strain>
    </source>
</reference>
<keyword evidence="1" id="KW-0472">Membrane</keyword>
<reference evidence="3" key="1">
    <citation type="submission" date="2007-02" db="EMBL/GenBank/DDBJ databases">
        <title>Complete sequence of Clostridium thermocellum ATCC 27405.</title>
        <authorList>
            <consortium name="US DOE Joint Genome Institute"/>
            <person name="Copeland A."/>
            <person name="Lucas S."/>
            <person name="Lapidus A."/>
            <person name="Barry K."/>
            <person name="Detter J.C."/>
            <person name="Glavina del Rio T."/>
            <person name="Hammon N."/>
            <person name="Israni S."/>
            <person name="Dalin E."/>
            <person name="Tice H."/>
            <person name="Pitluck S."/>
            <person name="Chertkov O."/>
            <person name="Brettin T."/>
            <person name="Bruce D."/>
            <person name="Han C."/>
            <person name="Tapia R."/>
            <person name="Gilna P."/>
            <person name="Schmutz J."/>
            <person name="Larimer F."/>
            <person name="Land M."/>
            <person name="Hauser L."/>
            <person name="Kyrpides N."/>
            <person name="Mikhailova N."/>
            <person name="Wu J.H.D."/>
            <person name="Newcomb M."/>
            <person name="Richardson P."/>
        </authorList>
    </citation>
    <scope>NUCLEOTIDE SEQUENCE [LARGE SCALE GENOMIC DNA]</scope>
    <source>
        <strain evidence="3">ATCC 27405 / DSM 1237 / JCM 9322 / NBRC 103400 / NCIMB 10682 / NRRL B-4536 / VPI 7372</strain>
    </source>
</reference>
<dbReference type="HOGENOM" id="CLU_1774213_0_0_9"/>
<evidence type="ECO:0000256" key="1">
    <source>
        <dbReference type="SAM" id="Phobius"/>
    </source>
</evidence>
<protein>
    <submittedName>
        <fullName evidence="2">Uncharacterized protein</fullName>
    </submittedName>
</protein>
<sequence length="159" mass="18497">MLMRINPKKEKLHMLKHSSICLFLSSVFVILLFSECQTGNNWEVSQRSVIMMQSFSFIAKIFYIISITIFIMNLKNYIKIRNRLKFIMIIWFLLLAVPLIIVQLNGIPVDSLRIVGTEFFRQSYIVELVGMGTSLIFLVILLIVFRGRQAIDETTESKD</sequence>
<dbReference type="AlphaFoldDB" id="A3DBY8"/>
<proteinExistence type="predicted"/>
<dbReference type="KEGG" id="cth:Cthe_0228"/>
<dbReference type="EMBL" id="CP000568">
    <property type="protein sequence ID" value="ABN51467.1"/>
    <property type="molecule type" value="Genomic_DNA"/>
</dbReference>
<accession>A3DBY8</accession>
<dbReference type="Proteomes" id="UP000002145">
    <property type="component" value="Chromosome"/>
</dbReference>
<name>A3DBY8_ACET2</name>
<evidence type="ECO:0000313" key="2">
    <source>
        <dbReference type="EMBL" id="ABN51467.1"/>
    </source>
</evidence>
<feature type="transmembrane region" description="Helical" evidence="1">
    <location>
        <begin position="54"/>
        <end position="74"/>
    </location>
</feature>
<keyword evidence="1" id="KW-1133">Transmembrane helix</keyword>
<keyword evidence="3" id="KW-1185">Reference proteome</keyword>
<feature type="transmembrane region" description="Helical" evidence="1">
    <location>
        <begin position="86"/>
        <end position="104"/>
    </location>
</feature>
<dbReference type="STRING" id="203119.Cthe_0228"/>
<gene>
    <name evidence="2" type="ordered locus">Cthe_0228</name>
</gene>
<evidence type="ECO:0000313" key="3">
    <source>
        <dbReference type="Proteomes" id="UP000002145"/>
    </source>
</evidence>
<organism evidence="2 3">
    <name type="scientific">Acetivibrio thermocellus (strain ATCC 27405 / DSM 1237 / JCM 9322 / NBRC 103400 / NCIMB 10682 / NRRL B-4536 / VPI 7372)</name>
    <name type="common">Clostridium thermocellum</name>
    <dbReference type="NCBI Taxonomy" id="203119"/>
    <lineage>
        <taxon>Bacteria</taxon>
        <taxon>Bacillati</taxon>
        <taxon>Bacillota</taxon>
        <taxon>Clostridia</taxon>
        <taxon>Eubacteriales</taxon>
        <taxon>Oscillospiraceae</taxon>
        <taxon>Acetivibrio</taxon>
    </lineage>
</organism>
<keyword evidence="1" id="KW-0812">Transmembrane</keyword>